<dbReference type="PANTHER" id="PTHR12601">
    <property type="entry name" value="EUKARYOTIC TRANSLATION INITIATION FACTOR 3 SUBUNIT EIF-3"/>
    <property type="match status" value="1"/>
</dbReference>
<dbReference type="eggNOG" id="KOG1839">
    <property type="taxonomic scope" value="Eukaryota"/>
</dbReference>
<dbReference type="EMBL" id="HE806324">
    <property type="protein sequence ID" value="CCH62816.1"/>
    <property type="molecule type" value="Genomic_DNA"/>
</dbReference>
<keyword evidence="2" id="KW-0175">Coiled coil</keyword>
<dbReference type="InterPro" id="IPR033646">
    <property type="entry name" value="CLU-central"/>
</dbReference>
<dbReference type="OMA" id="HPVWDKD"/>
<feature type="coiled-coil region" evidence="2">
    <location>
        <begin position="727"/>
        <end position="779"/>
    </location>
</feature>
<dbReference type="RefSeq" id="XP_004182335.1">
    <property type="nucleotide sequence ID" value="XM_004182287.1"/>
</dbReference>
<dbReference type="InParanoid" id="I2H8W4"/>
<dbReference type="CDD" id="cd15466">
    <property type="entry name" value="CLU-central"/>
    <property type="match status" value="1"/>
</dbReference>
<dbReference type="PROSITE" id="PS51823">
    <property type="entry name" value="CLU"/>
    <property type="match status" value="1"/>
</dbReference>
<keyword evidence="1" id="KW-0963">Cytoplasm</keyword>
<feature type="region of interest" description="Disordered" evidence="3">
    <location>
        <begin position="1221"/>
        <end position="1253"/>
    </location>
</feature>
<dbReference type="Gene3D" id="3.30.2280.10">
    <property type="entry name" value="Hypothetical protein (hspc210)"/>
    <property type="match status" value="1"/>
</dbReference>
<dbReference type="KEGG" id="tbl:TBLA_0I01570"/>
<proteinExistence type="predicted"/>
<feature type="compositionally biased region" description="Low complexity" evidence="3">
    <location>
        <begin position="1228"/>
        <end position="1239"/>
    </location>
</feature>
<dbReference type="GO" id="GO:0003729">
    <property type="term" value="F:mRNA binding"/>
    <property type="evidence" value="ECO:0007669"/>
    <property type="project" value="TreeGrafter"/>
</dbReference>
<dbReference type="SUPFAM" id="SSF103107">
    <property type="entry name" value="Hypothetical protein c14orf129, hspc210"/>
    <property type="match status" value="1"/>
</dbReference>
<dbReference type="InterPro" id="IPR025697">
    <property type="entry name" value="CLU_dom"/>
</dbReference>
<dbReference type="GO" id="GO:0048312">
    <property type="term" value="P:intracellular distribution of mitochondria"/>
    <property type="evidence" value="ECO:0007669"/>
    <property type="project" value="TreeGrafter"/>
</dbReference>
<evidence type="ECO:0000256" key="2">
    <source>
        <dbReference type="SAM" id="Coils"/>
    </source>
</evidence>
<dbReference type="STRING" id="1071380.I2H8W4"/>
<dbReference type="GO" id="GO:0005737">
    <property type="term" value="C:cytoplasm"/>
    <property type="evidence" value="ECO:0007669"/>
    <property type="project" value="TreeGrafter"/>
</dbReference>
<evidence type="ECO:0000256" key="3">
    <source>
        <dbReference type="SAM" id="MobiDB-lite"/>
    </source>
</evidence>
<keyword evidence="6" id="KW-1185">Reference proteome</keyword>
<dbReference type="PANTHER" id="PTHR12601:SF6">
    <property type="entry name" value="CLUSTERED MITOCHONDRIA PROTEIN HOMOLOG"/>
    <property type="match status" value="1"/>
</dbReference>
<dbReference type="InterPro" id="IPR011990">
    <property type="entry name" value="TPR-like_helical_dom_sf"/>
</dbReference>
<evidence type="ECO:0000313" key="5">
    <source>
        <dbReference type="EMBL" id="CCH62816.1"/>
    </source>
</evidence>
<dbReference type="InterPro" id="IPR023231">
    <property type="entry name" value="GSKIP_dom_sf"/>
</dbReference>
<dbReference type="Gene3D" id="1.25.40.10">
    <property type="entry name" value="Tetratricopeptide repeat domain"/>
    <property type="match status" value="1"/>
</dbReference>
<name>I2H8W4_HENB6</name>
<dbReference type="Pfam" id="PF15044">
    <property type="entry name" value="CLU_N"/>
    <property type="match status" value="1"/>
</dbReference>
<dbReference type="InterPro" id="IPR027523">
    <property type="entry name" value="CLU_prot"/>
</dbReference>
<reference evidence="5 6" key="1">
    <citation type="journal article" date="2011" name="Proc. Natl. Acad. Sci. U.S.A.">
        <title>Evolutionary erosion of yeast sex chromosomes by mating-type switching accidents.</title>
        <authorList>
            <person name="Gordon J.L."/>
            <person name="Armisen D."/>
            <person name="Proux-Wera E."/>
            <person name="Oheigeartaigh S.S."/>
            <person name="Byrne K.P."/>
            <person name="Wolfe K.H."/>
        </authorList>
    </citation>
    <scope>NUCLEOTIDE SEQUENCE [LARGE SCALE GENOMIC DNA]</scope>
    <source>
        <strain evidence="6">ATCC 34711 / CBS 6284 / DSM 70876 / NBRC 10599 / NRRL Y-10934 / UCD 77-7</strain>
    </source>
</reference>
<accession>I2H8W4</accession>
<protein>
    <recommendedName>
        <fullName evidence="4">Clu domain-containing protein</fullName>
    </recommendedName>
</protein>
<dbReference type="FunCoup" id="I2H8W4">
    <property type="interactions" value="1107"/>
</dbReference>
<dbReference type="Pfam" id="PF13236">
    <property type="entry name" value="CLU"/>
    <property type="match status" value="1"/>
</dbReference>
<dbReference type="Proteomes" id="UP000002866">
    <property type="component" value="Chromosome 9"/>
</dbReference>
<evidence type="ECO:0000313" key="6">
    <source>
        <dbReference type="Proteomes" id="UP000002866"/>
    </source>
</evidence>
<dbReference type="Pfam" id="PF12807">
    <property type="entry name" value="eIF3_p135"/>
    <property type="match status" value="1"/>
</dbReference>
<evidence type="ECO:0000259" key="4">
    <source>
        <dbReference type="PROSITE" id="PS51823"/>
    </source>
</evidence>
<dbReference type="HOGENOM" id="CLU_003256_2_0_1"/>
<evidence type="ECO:0000256" key="1">
    <source>
        <dbReference type="ARBA" id="ARBA00022490"/>
    </source>
</evidence>
<dbReference type="OrthoDB" id="1414216at2759"/>
<dbReference type="GeneID" id="14497994"/>
<gene>
    <name evidence="5" type="primary">TBLA0I01570</name>
    <name evidence="5" type="ORF">TBLA_0I01570</name>
</gene>
<feature type="region of interest" description="Disordered" evidence="3">
    <location>
        <begin position="24"/>
        <end position="46"/>
    </location>
</feature>
<sequence length="1285" mass="146156">MAETATQSEAIKVTIKIPDSIASKSNNVTHRGKSNKNNASAKNNSTKELVLPFDRSSKVNSVFNLMSFPTATRYFTNFNLKYNGKILNHDETFEEILNDKDKKIDNFTLNIDIKPYTTNEALKHIINVREFIGFSDESVDALSEFAISTGSKFSELKFDEIKEKSSIEEVTSSTTEEEQKKKTVLKIDEAEKQKFIENVHEIFELAKSSSIKNIMSTEMNLVKPCVRSLALSSYNPVPAFYRTKGHLLYLQVITLEGETFHITCIPSGFYVNNSTVNRFDPSIKILDSSIANEDELIKYTLFDLLSTVSKKFSSHVNDLDKNLEKLDSVQYVKAVSTYLHKPWLITNIPSNPGDYMKLQIESFNADENQNYNSEFQTILELPTSSVEQRLEYERLSNKIIHDFTTSSVKGAMSILYKDLSALNPDDDIQQQIFLKDRIFYSFVDDINGDFATKGGEAAAIASSNQDLHTINILNRLNIKNIHYLLTTIIDFAGRRILAQTPIPGLLSPVGLQTVKDPETNEETVQDLPNDITVKHGFNDTLNELVFDKSFDDLIKEDFSRLFHLKTHEIQGNDISFASTTKGITGSDKRNYIIDLANTYPLDVNFAKEHFDDKSETERYPHRQTLLRPELVENWWASKLKETDKTIENGFNERLFTYNPDAYQVKGVEDSNIQEMSDYLKETVIPSVLNKIVSGAVNVPYNGENLINILHKDGINVRYLGYFTDLAKKELKEQTEVYENRLKEIETGNKDYQEWEAEYLKKIETMITERQKQVNKYIEEGKEVPKELTGDLNLDENEIRKPTNEKPIIINTDELLPLINLAELEMISRSLKHILRELTKPLPVPVVPSMIAYILNLLFGTKYNPAPVPETSDPFYHNDSYEFSKLKRADLLNRVVSQTKLRFRYDLDSEWINKFDNCPFVLLRSISKKFGIQLVNKDYYFSKDQYDQFVSTQDKKVKNKLVAPENTFSSNDLTIVPVIKGLDHYSSLSEEFWNEGLASMEENGKIGLTLLGQSVAVTEEVYGILHKSVAEKYLSLSTVYSKLNLIPEAIAFCRKSCMIYERICGVDSFELLRAMSNLAFLEYSNGSPYNASVVYKRLVETSKAFNSSELKDSSIVNAFNSLEQLSLGIEDARLTIEILNKTSELIVEMGGKDSLAYATNESKIGNLYASAKEYQKSLSHLAVTREIFTKQLGINNLTTVQSRQWVEGLNGIIQDARNKKKLEAEQSGSSSTKVKSNNNTTKKHNKKAEKVQEDLADKSVDELLAFIESGDQKKSDKKKSKKSGKK</sequence>
<feature type="compositionally biased region" description="Low complexity" evidence="3">
    <location>
        <begin position="35"/>
        <end position="44"/>
    </location>
</feature>
<organism evidence="5 6">
    <name type="scientific">Henningerozyma blattae (strain ATCC 34711 / CBS 6284 / DSM 70876 / NBRC 10599 / NRRL Y-10934 / UCD 77-7)</name>
    <name type="common">Yeast</name>
    <name type="synonym">Tetrapisispora blattae</name>
    <dbReference type="NCBI Taxonomy" id="1071380"/>
    <lineage>
        <taxon>Eukaryota</taxon>
        <taxon>Fungi</taxon>
        <taxon>Dikarya</taxon>
        <taxon>Ascomycota</taxon>
        <taxon>Saccharomycotina</taxon>
        <taxon>Saccharomycetes</taxon>
        <taxon>Saccharomycetales</taxon>
        <taxon>Saccharomycetaceae</taxon>
        <taxon>Henningerozyma</taxon>
    </lineage>
</organism>
<dbReference type="InterPro" id="IPR028275">
    <property type="entry name" value="CLU_N"/>
</dbReference>
<feature type="domain" description="Clu" evidence="4">
    <location>
        <begin position="349"/>
        <end position="606"/>
    </location>
</feature>